<dbReference type="AlphaFoldDB" id="A0AAP4F7L5"/>
<dbReference type="Gene3D" id="1.10.3290.10">
    <property type="entry name" value="Fido-like domain"/>
    <property type="match status" value="1"/>
</dbReference>
<comment type="caution">
    <text evidence="1">The sequence shown here is derived from an EMBL/GenBank/DDBJ whole genome shotgun (WGS) entry which is preliminary data.</text>
</comment>
<name>A0AAP4F7L5_9CORY</name>
<reference evidence="1" key="1">
    <citation type="submission" date="2023-05" db="EMBL/GenBank/DDBJ databases">
        <title>Metabolic capabilities are highly conserved among human nasal-associated Corynebacterium species in pangenomic analyses.</title>
        <authorList>
            <person name="Tran T.H."/>
            <person name="Roberts A.Q."/>
            <person name="Escapa I.F."/>
            <person name="Gao W."/>
            <person name="Conlan S."/>
            <person name="Kong H."/>
            <person name="Segre J.A."/>
            <person name="Kelly M.S."/>
            <person name="Lemon K.P."/>
        </authorList>
    </citation>
    <scope>NUCLEOTIDE SEQUENCE</scope>
    <source>
        <strain evidence="1">KPL2773</strain>
    </source>
</reference>
<sequence length="63" mass="7274">MKAIHGYIFQDVYDWAGEPRVGPHGWMTKEGPNILHPDDPDNPTMAFTYYPGTEIMHEDARKQ</sequence>
<accession>A0AAP4F7L5</accession>
<dbReference type="EMBL" id="JASNVH010000003">
    <property type="protein sequence ID" value="MDK4306402.1"/>
    <property type="molecule type" value="Genomic_DNA"/>
</dbReference>
<proteinExistence type="predicted"/>
<evidence type="ECO:0000313" key="2">
    <source>
        <dbReference type="Proteomes" id="UP001224412"/>
    </source>
</evidence>
<evidence type="ECO:0000313" key="1">
    <source>
        <dbReference type="EMBL" id="MDK4306402.1"/>
    </source>
</evidence>
<organism evidence="1 2">
    <name type="scientific">Corynebacterium pseudodiphtheriticum</name>
    <dbReference type="NCBI Taxonomy" id="37637"/>
    <lineage>
        <taxon>Bacteria</taxon>
        <taxon>Bacillati</taxon>
        <taxon>Actinomycetota</taxon>
        <taxon>Actinomycetes</taxon>
        <taxon>Mycobacteriales</taxon>
        <taxon>Corynebacteriaceae</taxon>
        <taxon>Corynebacterium</taxon>
    </lineage>
</organism>
<dbReference type="Proteomes" id="UP001224412">
    <property type="component" value="Unassembled WGS sequence"/>
</dbReference>
<gene>
    <name evidence="1" type="ORF">QPX42_02375</name>
</gene>
<protein>
    <submittedName>
        <fullName evidence="1">Uncharacterized protein</fullName>
    </submittedName>
</protein>
<dbReference type="InterPro" id="IPR036597">
    <property type="entry name" value="Fido-like_dom_sf"/>
</dbReference>
<dbReference type="RefSeq" id="WP_284588963.1">
    <property type="nucleotide sequence ID" value="NZ_JASNUC010000007.1"/>
</dbReference>